<evidence type="ECO:0000313" key="2">
    <source>
        <dbReference type="EMBL" id="WEK13413.1"/>
    </source>
</evidence>
<feature type="region of interest" description="Disordered" evidence="1">
    <location>
        <begin position="137"/>
        <end position="169"/>
    </location>
</feature>
<dbReference type="AlphaFoldDB" id="A0AAJ6B2Q6"/>
<organism evidence="2 3">
    <name type="scientific">Candidatus Microbacterium phytovorans</name>
    <dbReference type="NCBI Taxonomy" id="3121374"/>
    <lineage>
        <taxon>Bacteria</taxon>
        <taxon>Bacillati</taxon>
        <taxon>Actinomycetota</taxon>
        <taxon>Actinomycetes</taxon>
        <taxon>Micrococcales</taxon>
        <taxon>Microbacteriaceae</taxon>
        <taxon>Microbacterium</taxon>
    </lineage>
</organism>
<dbReference type="EMBL" id="CP119321">
    <property type="protein sequence ID" value="WEK13413.1"/>
    <property type="molecule type" value="Genomic_DNA"/>
</dbReference>
<evidence type="ECO:0000256" key="1">
    <source>
        <dbReference type="SAM" id="MobiDB-lite"/>
    </source>
</evidence>
<dbReference type="InterPro" id="IPR025447">
    <property type="entry name" value="DUF4192"/>
</dbReference>
<dbReference type="Proteomes" id="UP001213972">
    <property type="component" value="Chromosome"/>
</dbReference>
<proteinExistence type="predicted"/>
<accession>A0AAJ6B2Q6</accession>
<protein>
    <submittedName>
        <fullName evidence="2">DUF4192 family protein</fullName>
    </submittedName>
</protein>
<name>A0AAJ6B2Q6_9MICO</name>
<evidence type="ECO:0000313" key="3">
    <source>
        <dbReference type="Proteomes" id="UP001213972"/>
    </source>
</evidence>
<gene>
    <name evidence="2" type="ORF">P0Y48_13280</name>
</gene>
<sequence length="371" mass="39107">MTTIVKAADAAQFLALVPRMLGYTPTRSVVVVPMARGRSLGAMRLDLPPDDALVDDGFAATVVGMVCRVEVADALVVVVYSDRGTADGLPHARLVDGLARTADASGLHLVDALVVAADGWGAPRAQPARVRPLSELVTAPTPGAPEPAGDQRSGSTLPRRTSAERRQVGAAHRSLSAALSIVCGLPPEPDRVARIDPAALEAACELDDLPALFEKALDDDAEALPPMRAALLGWCLSRPALRDVALVQWASDAAGGEAAMTAQRRWEDGEEYPADLAAVMWGEGARPDLDRIERALTLTRHVAALTATRRRAGALAVCAWLSWALGRSTHAGAYAEAALASDPDHGLADIVRSFVAAAHLPDWAFTRDDDR</sequence>
<reference evidence="2" key="1">
    <citation type="submission" date="2023-03" db="EMBL/GenBank/DDBJ databases">
        <title>Andean soil-derived lignocellulolytic bacterial consortium as a source of novel taxa and putative plastic-active enzymes.</title>
        <authorList>
            <person name="Diaz-Garcia L."/>
            <person name="Chuvochina M."/>
            <person name="Feuerriegel G."/>
            <person name="Bunk B."/>
            <person name="Sproer C."/>
            <person name="Streit W.R."/>
            <person name="Rodriguez L.M."/>
            <person name="Overmann J."/>
            <person name="Jimenez D.J."/>
        </authorList>
    </citation>
    <scope>NUCLEOTIDE SEQUENCE</scope>
    <source>
        <strain evidence="2">MAG 4610</strain>
    </source>
</reference>
<dbReference type="Pfam" id="PF13830">
    <property type="entry name" value="DUF4192"/>
    <property type="match status" value="1"/>
</dbReference>